<dbReference type="EMBL" id="UFSX01000002">
    <property type="protein sequence ID" value="SUV44034.1"/>
    <property type="molecule type" value="Genomic_DNA"/>
</dbReference>
<protein>
    <submittedName>
        <fullName evidence="1">Uncharacterized protein</fullName>
    </submittedName>
</protein>
<name>A0A380ZCG5_9BACE</name>
<evidence type="ECO:0000313" key="2">
    <source>
        <dbReference type="Proteomes" id="UP000254424"/>
    </source>
</evidence>
<dbReference type="AlphaFoldDB" id="A0A380ZCG5"/>
<proteinExistence type="predicted"/>
<organism evidence="1 2">
    <name type="scientific">Bacteroides eggerthii</name>
    <dbReference type="NCBI Taxonomy" id="28111"/>
    <lineage>
        <taxon>Bacteria</taxon>
        <taxon>Pseudomonadati</taxon>
        <taxon>Bacteroidota</taxon>
        <taxon>Bacteroidia</taxon>
        <taxon>Bacteroidales</taxon>
        <taxon>Bacteroidaceae</taxon>
        <taxon>Bacteroides</taxon>
    </lineage>
</organism>
<sequence length="213" mass="25099">MLSLIMERIRVVSDSPGYIKVREISKELRSFTKIIEDKYNQIDFDFLFCFRALYSTMGINSKVRFDKGDNTLGMDLIMSLDEFNPYKTNVAMQRLIMGKHLFPFFAENIKKYKSKLPNLKSIAEDLTEDMRLFLIDNLWLPDDNGNLKLSVIETVSYEKAMALLGNPIRKKFTNMENGQKIQDLLWEIDKETKILAQYKLIDKIWILQKYKIE</sequence>
<reference evidence="1 2" key="1">
    <citation type="submission" date="2018-06" db="EMBL/GenBank/DDBJ databases">
        <authorList>
            <consortium name="Pathogen Informatics"/>
            <person name="Doyle S."/>
        </authorList>
    </citation>
    <scope>NUCLEOTIDE SEQUENCE [LARGE SCALE GENOMIC DNA]</scope>
    <source>
        <strain evidence="1 2">NCTC11155</strain>
    </source>
</reference>
<dbReference type="STRING" id="483216.BACEGG_00433"/>
<accession>A0A380ZCG5</accession>
<gene>
    <name evidence="1" type="ORF">NCTC11155_03444</name>
</gene>
<evidence type="ECO:0000313" key="1">
    <source>
        <dbReference type="EMBL" id="SUV44034.1"/>
    </source>
</evidence>
<dbReference type="Proteomes" id="UP000254424">
    <property type="component" value="Unassembled WGS sequence"/>
</dbReference>